<accession>A0A5A7T2D3</accession>
<evidence type="ECO:0000313" key="4">
    <source>
        <dbReference type="Proteomes" id="UP000321947"/>
    </source>
</evidence>
<evidence type="ECO:0000313" key="1">
    <source>
        <dbReference type="EMBL" id="KAA0035605.1"/>
    </source>
</evidence>
<evidence type="ECO:0000313" key="2">
    <source>
        <dbReference type="EMBL" id="TYK30934.1"/>
    </source>
</evidence>
<organism evidence="1 3">
    <name type="scientific">Cucumis melo var. makuwa</name>
    <name type="common">Oriental melon</name>
    <dbReference type="NCBI Taxonomy" id="1194695"/>
    <lineage>
        <taxon>Eukaryota</taxon>
        <taxon>Viridiplantae</taxon>
        <taxon>Streptophyta</taxon>
        <taxon>Embryophyta</taxon>
        <taxon>Tracheophyta</taxon>
        <taxon>Spermatophyta</taxon>
        <taxon>Magnoliopsida</taxon>
        <taxon>eudicotyledons</taxon>
        <taxon>Gunneridae</taxon>
        <taxon>Pentapetalae</taxon>
        <taxon>rosids</taxon>
        <taxon>fabids</taxon>
        <taxon>Cucurbitales</taxon>
        <taxon>Cucurbitaceae</taxon>
        <taxon>Benincaseae</taxon>
        <taxon>Cucumis</taxon>
    </lineage>
</organism>
<name>A0A5A7T2D3_CUCMM</name>
<reference evidence="3 4" key="1">
    <citation type="submission" date="2019-08" db="EMBL/GenBank/DDBJ databases">
        <title>Draft genome sequences of two oriental melons (Cucumis melo L. var makuwa).</title>
        <authorList>
            <person name="Kwon S.-Y."/>
        </authorList>
    </citation>
    <scope>NUCLEOTIDE SEQUENCE [LARGE SCALE GENOMIC DNA]</scope>
    <source>
        <strain evidence="4">cv. Chang Bougi</strain>
        <strain evidence="3">cv. SW 3</strain>
        <tissue evidence="1">Leaf</tissue>
    </source>
</reference>
<dbReference type="AlphaFoldDB" id="A0A5A7T2D3"/>
<protein>
    <submittedName>
        <fullName evidence="1">Uncharacterized protein</fullName>
    </submittedName>
</protein>
<dbReference type="Proteomes" id="UP000321393">
    <property type="component" value="Unassembled WGS sequence"/>
</dbReference>
<evidence type="ECO:0000313" key="3">
    <source>
        <dbReference type="Proteomes" id="UP000321393"/>
    </source>
</evidence>
<comment type="caution">
    <text evidence="1">The sequence shown here is derived from an EMBL/GenBank/DDBJ whole genome shotgun (WGS) entry which is preliminary data.</text>
</comment>
<sequence length="138" mass="15515">MLRSSYNQIKTTLSSMANNDLVWEDNGFGSRQGGRRSSNGMERNTMVVLQGQVTKMNKILQPMALSQGGEITLTLAGEVKVRIIKGVKLVKEIITSKHLVIAKDITIIDRTTQHLIINKPPPLPYLPSHLWRLFFMSI</sequence>
<dbReference type="Proteomes" id="UP000321947">
    <property type="component" value="Unassembled WGS sequence"/>
</dbReference>
<proteinExistence type="predicted"/>
<gene>
    <name evidence="2" type="ORF">E5676_scaffold455G001550</name>
    <name evidence="1" type="ORF">E6C27_scaffold285G002830</name>
</gene>
<dbReference type="EMBL" id="SSTD01000141">
    <property type="protein sequence ID" value="TYK30934.1"/>
    <property type="molecule type" value="Genomic_DNA"/>
</dbReference>
<dbReference type="EMBL" id="SSTE01019907">
    <property type="protein sequence ID" value="KAA0035605.1"/>
    <property type="molecule type" value="Genomic_DNA"/>
</dbReference>